<dbReference type="SUPFAM" id="SSF53474">
    <property type="entry name" value="alpha/beta-Hydrolases"/>
    <property type="match status" value="1"/>
</dbReference>
<dbReference type="InterPro" id="IPR029058">
    <property type="entry name" value="AB_hydrolase_fold"/>
</dbReference>
<dbReference type="PANTHER" id="PTHR43194">
    <property type="entry name" value="HYDROLASE ALPHA/BETA FOLD FAMILY"/>
    <property type="match status" value="1"/>
</dbReference>
<dbReference type="InterPro" id="IPR000073">
    <property type="entry name" value="AB_hydrolase_1"/>
</dbReference>
<dbReference type="AlphaFoldDB" id="A0AAE0TVL6"/>
<sequence length="363" mass="39091">MESNRDIPADAHTRHVFYAGGEYVASEDGNARSLQGQIYVEHLTPIGKPLNKYPIVFIPGGGRSSVDFLTKPDGNPGWASFFLARGHECYLIDPAFRGRSPWSPSRNSKYHVFPAELVAKAWTTTTTTTSPLYSAQSQWPGTGQPGDPSFDGMYASTFPSLDDIVLQQSTTQKSCAALLDRIARPVILVGHSLGAPVAWLVADVRPRLVKAVVAVEPAGPPFAGLGASGPRAVLSAYGVSDAPITFVPPVVDTSVDFVLTRVQGNGEKGQKEVLLQVGDDDDKPPRQLVNLVDVDVLVITGEASRHATYDWGTAAFLRQAGVKEVKHIMLGDMGIRGNRHMMMMERNSDQIAGLVGGWVDELG</sequence>
<dbReference type="Gene3D" id="3.40.50.1820">
    <property type="entry name" value="alpha/beta hydrolase"/>
    <property type="match status" value="1"/>
</dbReference>
<dbReference type="EMBL" id="JAULSW010000005">
    <property type="protein sequence ID" value="KAK3381187.1"/>
    <property type="molecule type" value="Genomic_DNA"/>
</dbReference>
<keyword evidence="2" id="KW-0378">Hydrolase</keyword>
<dbReference type="GO" id="GO:0016787">
    <property type="term" value="F:hydrolase activity"/>
    <property type="evidence" value="ECO:0007669"/>
    <property type="project" value="UniProtKB-KW"/>
</dbReference>
<protein>
    <submittedName>
        <fullName evidence="2">Alpha/Beta hydrolase protein</fullName>
    </submittedName>
</protein>
<keyword evidence="3" id="KW-1185">Reference proteome</keyword>
<dbReference type="PANTHER" id="PTHR43194:SF4">
    <property type="entry name" value="AB HYDROLASE-1 DOMAIN-CONTAINING PROTEIN"/>
    <property type="match status" value="1"/>
</dbReference>
<evidence type="ECO:0000313" key="2">
    <source>
        <dbReference type="EMBL" id="KAK3381187.1"/>
    </source>
</evidence>
<evidence type="ECO:0000313" key="3">
    <source>
        <dbReference type="Proteomes" id="UP001285441"/>
    </source>
</evidence>
<dbReference type="Pfam" id="PF00561">
    <property type="entry name" value="Abhydrolase_1"/>
    <property type="match status" value="1"/>
</dbReference>
<organism evidence="2 3">
    <name type="scientific">Podospora didyma</name>
    <dbReference type="NCBI Taxonomy" id="330526"/>
    <lineage>
        <taxon>Eukaryota</taxon>
        <taxon>Fungi</taxon>
        <taxon>Dikarya</taxon>
        <taxon>Ascomycota</taxon>
        <taxon>Pezizomycotina</taxon>
        <taxon>Sordariomycetes</taxon>
        <taxon>Sordariomycetidae</taxon>
        <taxon>Sordariales</taxon>
        <taxon>Podosporaceae</taxon>
        <taxon>Podospora</taxon>
    </lineage>
</organism>
<comment type="caution">
    <text evidence="2">The sequence shown here is derived from an EMBL/GenBank/DDBJ whole genome shotgun (WGS) entry which is preliminary data.</text>
</comment>
<feature type="domain" description="AB hydrolase-1" evidence="1">
    <location>
        <begin position="53"/>
        <end position="222"/>
    </location>
</feature>
<gene>
    <name evidence="2" type="ORF">B0H63DRAFT_495027</name>
</gene>
<accession>A0AAE0TVL6</accession>
<name>A0AAE0TVL6_9PEZI</name>
<proteinExistence type="predicted"/>
<reference evidence="2" key="2">
    <citation type="submission" date="2023-06" db="EMBL/GenBank/DDBJ databases">
        <authorList>
            <consortium name="Lawrence Berkeley National Laboratory"/>
            <person name="Haridas S."/>
            <person name="Hensen N."/>
            <person name="Bonometti L."/>
            <person name="Westerberg I."/>
            <person name="Brannstrom I.O."/>
            <person name="Guillou S."/>
            <person name="Cros-Aarteil S."/>
            <person name="Calhoun S."/>
            <person name="Kuo A."/>
            <person name="Mondo S."/>
            <person name="Pangilinan J."/>
            <person name="Riley R."/>
            <person name="LaButti K."/>
            <person name="Andreopoulos B."/>
            <person name="Lipzen A."/>
            <person name="Chen C."/>
            <person name="Yanf M."/>
            <person name="Daum C."/>
            <person name="Ng V."/>
            <person name="Clum A."/>
            <person name="Steindorff A."/>
            <person name="Ohm R."/>
            <person name="Martin F."/>
            <person name="Silar P."/>
            <person name="Natvig D."/>
            <person name="Lalanne C."/>
            <person name="Gautier V."/>
            <person name="Ament-velasquez S.L."/>
            <person name="Kruys A."/>
            <person name="Hutchinson M.I."/>
            <person name="Powell A.J."/>
            <person name="Barry K."/>
            <person name="Miller A.N."/>
            <person name="Grigoriev I.V."/>
            <person name="Debuchy R."/>
            <person name="Gladieux P."/>
            <person name="Thoren M.H."/>
            <person name="Johannesson H."/>
        </authorList>
    </citation>
    <scope>NUCLEOTIDE SEQUENCE</scope>
    <source>
        <strain evidence="2">CBS 232.78</strain>
    </source>
</reference>
<evidence type="ECO:0000259" key="1">
    <source>
        <dbReference type="Pfam" id="PF00561"/>
    </source>
</evidence>
<reference evidence="2" key="1">
    <citation type="journal article" date="2023" name="Mol. Phylogenet. Evol.">
        <title>Genome-scale phylogeny and comparative genomics of the fungal order Sordariales.</title>
        <authorList>
            <person name="Hensen N."/>
            <person name="Bonometti L."/>
            <person name="Westerberg I."/>
            <person name="Brannstrom I.O."/>
            <person name="Guillou S."/>
            <person name="Cros-Aarteil S."/>
            <person name="Calhoun S."/>
            <person name="Haridas S."/>
            <person name="Kuo A."/>
            <person name="Mondo S."/>
            <person name="Pangilinan J."/>
            <person name="Riley R."/>
            <person name="LaButti K."/>
            <person name="Andreopoulos B."/>
            <person name="Lipzen A."/>
            <person name="Chen C."/>
            <person name="Yan M."/>
            <person name="Daum C."/>
            <person name="Ng V."/>
            <person name="Clum A."/>
            <person name="Steindorff A."/>
            <person name="Ohm R.A."/>
            <person name="Martin F."/>
            <person name="Silar P."/>
            <person name="Natvig D.O."/>
            <person name="Lalanne C."/>
            <person name="Gautier V."/>
            <person name="Ament-Velasquez S.L."/>
            <person name="Kruys A."/>
            <person name="Hutchinson M.I."/>
            <person name="Powell A.J."/>
            <person name="Barry K."/>
            <person name="Miller A.N."/>
            <person name="Grigoriev I.V."/>
            <person name="Debuchy R."/>
            <person name="Gladieux P."/>
            <person name="Hiltunen Thoren M."/>
            <person name="Johannesson H."/>
        </authorList>
    </citation>
    <scope>NUCLEOTIDE SEQUENCE</scope>
    <source>
        <strain evidence="2">CBS 232.78</strain>
    </source>
</reference>
<dbReference type="InterPro" id="IPR050228">
    <property type="entry name" value="Carboxylesterase_BioH"/>
</dbReference>
<dbReference type="Proteomes" id="UP001285441">
    <property type="component" value="Unassembled WGS sequence"/>
</dbReference>